<name>A0A087LXX3_9HYPH</name>
<reference evidence="1 2" key="1">
    <citation type="submission" date="2014-08" db="EMBL/GenBank/DDBJ databases">
        <authorList>
            <person name="Hassan Y.I."/>
            <person name="Lepp D."/>
            <person name="Zhou T."/>
        </authorList>
    </citation>
    <scope>NUCLEOTIDE SEQUENCE [LARGE SCALE GENOMIC DNA]</scope>
    <source>
        <strain evidence="1 2">IFO13584</strain>
    </source>
</reference>
<protein>
    <recommendedName>
        <fullName evidence="3">HTH cro/C1-type domain-containing protein</fullName>
    </recommendedName>
</protein>
<evidence type="ECO:0008006" key="3">
    <source>
        <dbReference type="Google" id="ProtNLM"/>
    </source>
</evidence>
<dbReference type="AlphaFoldDB" id="A0A087LXX3"/>
<evidence type="ECO:0000313" key="1">
    <source>
        <dbReference type="EMBL" id="KFL29476.1"/>
    </source>
</evidence>
<dbReference type="EMBL" id="JQGC01000025">
    <property type="protein sequence ID" value="KFL29476.1"/>
    <property type="molecule type" value="Genomic_DNA"/>
</dbReference>
<keyword evidence="2" id="KW-1185">Reference proteome</keyword>
<gene>
    <name evidence="1" type="ORF">JP75_20590</name>
</gene>
<comment type="caution">
    <text evidence="1">The sequence shown here is derived from an EMBL/GenBank/DDBJ whole genome shotgun (WGS) entry which is preliminary data.</text>
</comment>
<dbReference type="OrthoDB" id="7268941at2"/>
<sequence length="76" mass="8430">MKAERFNQALKSLHWSKETLASMLGCDLSLVEAYASGAVEPPPKLSAWLEVLAQLHDDLADQMPKSLAGQRYDSNR</sequence>
<dbReference type="RefSeq" id="WP_035086373.1">
    <property type="nucleotide sequence ID" value="NZ_JQGC01000025.1"/>
</dbReference>
<dbReference type="Proteomes" id="UP000028981">
    <property type="component" value="Unassembled WGS sequence"/>
</dbReference>
<accession>A0A087LXX3</accession>
<organism evidence="1 2">
    <name type="scientific">Devosia riboflavina</name>
    <dbReference type="NCBI Taxonomy" id="46914"/>
    <lineage>
        <taxon>Bacteria</taxon>
        <taxon>Pseudomonadati</taxon>
        <taxon>Pseudomonadota</taxon>
        <taxon>Alphaproteobacteria</taxon>
        <taxon>Hyphomicrobiales</taxon>
        <taxon>Devosiaceae</taxon>
        <taxon>Devosia</taxon>
    </lineage>
</organism>
<evidence type="ECO:0000313" key="2">
    <source>
        <dbReference type="Proteomes" id="UP000028981"/>
    </source>
</evidence>
<proteinExistence type="predicted"/>